<feature type="domain" description="HTH gntR-type" evidence="7">
    <location>
        <begin position="19"/>
        <end position="87"/>
    </location>
</feature>
<dbReference type="InterPro" id="IPR051446">
    <property type="entry name" value="HTH_trans_reg/aminotransferase"/>
</dbReference>
<dbReference type="PANTHER" id="PTHR46577">
    <property type="entry name" value="HTH-TYPE TRANSCRIPTIONAL REGULATORY PROTEIN GABR"/>
    <property type="match status" value="1"/>
</dbReference>
<dbReference type="GO" id="GO:0008483">
    <property type="term" value="F:transaminase activity"/>
    <property type="evidence" value="ECO:0007669"/>
    <property type="project" value="UniProtKB-KW"/>
</dbReference>
<dbReference type="Gene3D" id="1.10.10.10">
    <property type="entry name" value="Winged helix-like DNA-binding domain superfamily/Winged helix DNA-binding domain"/>
    <property type="match status" value="1"/>
</dbReference>
<evidence type="ECO:0000256" key="6">
    <source>
        <dbReference type="SAM" id="MobiDB-lite"/>
    </source>
</evidence>
<dbReference type="InterPro" id="IPR036390">
    <property type="entry name" value="WH_DNA-bd_sf"/>
</dbReference>
<evidence type="ECO:0000313" key="9">
    <source>
        <dbReference type="Proteomes" id="UP000557688"/>
    </source>
</evidence>
<dbReference type="RefSeq" id="WP_246330169.1">
    <property type="nucleotide sequence ID" value="NZ_JACHXV010000006.1"/>
</dbReference>
<comment type="similarity">
    <text evidence="1">In the C-terminal section; belongs to the class-I pyridoxal-phosphate-dependent aminotransferase family.</text>
</comment>
<gene>
    <name evidence="8" type="ORF">FHR90_002011</name>
</gene>
<dbReference type="InterPro" id="IPR015421">
    <property type="entry name" value="PyrdxlP-dep_Trfase_major"/>
</dbReference>
<dbReference type="PROSITE" id="PS50949">
    <property type="entry name" value="HTH_GNTR"/>
    <property type="match status" value="1"/>
</dbReference>
<evidence type="ECO:0000256" key="5">
    <source>
        <dbReference type="ARBA" id="ARBA00023163"/>
    </source>
</evidence>
<keyword evidence="2" id="KW-0663">Pyridoxal phosphate</keyword>
<dbReference type="InterPro" id="IPR036388">
    <property type="entry name" value="WH-like_DNA-bd_sf"/>
</dbReference>
<reference evidence="8 9" key="1">
    <citation type="submission" date="2020-08" db="EMBL/GenBank/DDBJ databases">
        <title>Genomic Encyclopedia of Type Strains, Phase III (KMG-III): the genomes of soil and plant-associated and newly described type strains.</title>
        <authorList>
            <person name="Whitman W."/>
        </authorList>
    </citation>
    <scope>NUCLEOTIDE SEQUENCE [LARGE SCALE GENOMIC DNA]</scope>
    <source>
        <strain evidence="8 9">CECT 8088</strain>
    </source>
</reference>
<feature type="compositionally biased region" description="Basic and acidic residues" evidence="6">
    <location>
        <begin position="490"/>
        <end position="505"/>
    </location>
</feature>
<evidence type="ECO:0000256" key="1">
    <source>
        <dbReference type="ARBA" id="ARBA00005384"/>
    </source>
</evidence>
<dbReference type="InterPro" id="IPR004839">
    <property type="entry name" value="Aminotransferase_I/II_large"/>
</dbReference>
<dbReference type="CDD" id="cd07377">
    <property type="entry name" value="WHTH_GntR"/>
    <property type="match status" value="1"/>
</dbReference>
<dbReference type="Gene3D" id="3.40.640.10">
    <property type="entry name" value="Type I PLP-dependent aspartate aminotransferase-like (Major domain)"/>
    <property type="match status" value="1"/>
</dbReference>
<dbReference type="InterPro" id="IPR015424">
    <property type="entry name" value="PyrdxlP-dep_Trfase"/>
</dbReference>
<dbReference type="SUPFAM" id="SSF53383">
    <property type="entry name" value="PLP-dependent transferases"/>
    <property type="match status" value="1"/>
</dbReference>
<dbReference type="Proteomes" id="UP000557688">
    <property type="component" value="Unassembled WGS sequence"/>
</dbReference>
<protein>
    <submittedName>
        <fullName evidence="8">GntR family transcriptional regulator/MocR family aminotransferase</fullName>
    </submittedName>
</protein>
<dbReference type="CDD" id="cd00609">
    <property type="entry name" value="AAT_like"/>
    <property type="match status" value="1"/>
</dbReference>
<dbReference type="PANTHER" id="PTHR46577:SF1">
    <property type="entry name" value="HTH-TYPE TRANSCRIPTIONAL REGULATORY PROTEIN GABR"/>
    <property type="match status" value="1"/>
</dbReference>
<keyword evidence="3" id="KW-0805">Transcription regulation</keyword>
<comment type="caution">
    <text evidence="8">The sequence shown here is derived from an EMBL/GenBank/DDBJ whole genome shotgun (WGS) entry which is preliminary data.</text>
</comment>
<evidence type="ECO:0000256" key="4">
    <source>
        <dbReference type="ARBA" id="ARBA00023125"/>
    </source>
</evidence>
<evidence type="ECO:0000256" key="3">
    <source>
        <dbReference type="ARBA" id="ARBA00023015"/>
    </source>
</evidence>
<dbReference type="Pfam" id="PF00392">
    <property type="entry name" value="GntR"/>
    <property type="match status" value="1"/>
</dbReference>
<dbReference type="GO" id="GO:0003700">
    <property type="term" value="F:DNA-binding transcription factor activity"/>
    <property type="evidence" value="ECO:0007669"/>
    <property type="project" value="InterPro"/>
</dbReference>
<keyword evidence="9" id="KW-1185">Reference proteome</keyword>
<dbReference type="SMART" id="SM00345">
    <property type="entry name" value="HTH_GNTR"/>
    <property type="match status" value="1"/>
</dbReference>
<dbReference type="Pfam" id="PF00155">
    <property type="entry name" value="Aminotran_1_2"/>
    <property type="match status" value="1"/>
</dbReference>
<accession>A0A839UZY4</accession>
<proteinExistence type="inferred from homology"/>
<dbReference type="PRINTS" id="PR00035">
    <property type="entry name" value="HTHGNTR"/>
</dbReference>
<keyword evidence="4" id="KW-0238">DNA-binding</keyword>
<dbReference type="AlphaFoldDB" id="A0A839UZY4"/>
<keyword evidence="5" id="KW-0804">Transcription</keyword>
<dbReference type="GO" id="GO:0003677">
    <property type="term" value="F:DNA binding"/>
    <property type="evidence" value="ECO:0007669"/>
    <property type="project" value="UniProtKB-KW"/>
</dbReference>
<dbReference type="InterPro" id="IPR000524">
    <property type="entry name" value="Tscrpt_reg_HTH_GntR"/>
</dbReference>
<dbReference type="GO" id="GO:0030170">
    <property type="term" value="F:pyridoxal phosphate binding"/>
    <property type="evidence" value="ECO:0007669"/>
    <property type="project" value="InterPro"/>
</dbReference>
<dbReference type="SUPFAM" id="SSF46785">
    <property type="entry name" value="Winged helix' DNA-binding domain"/>
    <property type="match status" value="1"/>
</dbReference>
<evidence type="ECO:0000259" key="7">
    <source>
        <dbReference type="PROSITE" id="PS50949"/>
    </source>
</evidence>
<organism evidence="8 9">
    <name type="scientific">Endobacter medicaginis</name>
    <dbReference type="NCBI Taxonomy" id="1181271"/>
    <lineage>
        <taxon>Bacteria</taxon>
        <taxon>Pseudomonadati</taxon>
        <taxon>Pseudomonadota</taxon>
        <taxon>Alphaproteobacteria</taxon>
        <taxon>Acetobacterales</taxon>
        <taxon>Acetobacteraceae</taxon>
        <taxon>Endobacter</taxon>
    </lineage>
</organism>
<keyword evidence="8" id="KW-0808">Transferase</keyword>
<evidence type="ECO:0000256" key="2">
    <source>
        <dbReference type="ARBA" id="ARBA00022898"/>
    </source>
</evidence>
<keyword evidence="8" id="KW-0032">Aminotransferase</keyword>
<dbReference type="EMBL" id="JACHXV010000006">
    <property type="protein sequence ID" value="MBB3174175.1"/>
    <property type="molecule type" value="Genomic_DNA"/>
</dbReference>
<evidence type="ECO:0000313" key="8">
    <source>
        <dbReference type="EMBL" id="MBB3174175.1"/>
    </source>
</evidence>
<name>A0A839UZY4_9PROT</name>
<feature type="region of interest" description="Disordered" evidence="6">
    <location>
        <begin position="490"/>
        <end position="514"/>
    </location>
</feature>
<sequence length="514" mass="56741">MLSIGWERIFAGFRDTGEGTRQQRLREALVAAIEDGRLSAGTRLPSSRTLANLLRISRNTVVQALDQLVESGHLTARLRSGLFVAQRDMAEPAETARPIAPAASASAWERSFAIQPSRLRHISKPADWHRYPFPFLFGQTDPSLFPTREWRESARATSSVGGVSLWASDRIDEDDPKLIEQLRAQVLPQRGIWARPEEVMITLGAQQALSLVIRLFTGPSTVFGIEDPCYPDARHMAALLTPHLRLLRMDRHGAVADETLAGCDVVMLTPARQCPTTVAMPLERQLEVLRVASGRGTVVIEDDYDGGLFDEGRASGCLRSHDPRVIHIGSFSKLIAPGLRIGYVVAPARVIEELRAVRRLELRHPPLNNQRTLANFIALGHYRAHRHRLGSVMVERARLIDRSLANDLPELLCRRTPGSTGAWLELPSHLTAAAVTARARRDGVLIEPGDVFFADPGVQRSHLRLGFTSIPADRIEAGISTLARLLHDAPSRADSRDRPPADHPARIRTAHPGA</sequence>